<dbReference type="EMBL" id="QWLB01000005">
    <property type="protein sequence ID" value="RIH93463.1"/>
    <property type="molecule type" value="Genomic_DNA"/>
</dbReference>
<dbReference type="Proteomes" id="UP000266178">
    <property type="component" value="Unassembled WGS sequence"/>
</dbReference>
<dbReference type="InterPro" id="IPR001387">
    <property type="entry name" value="Cro/C1-type_HTH"/>
</dbReference>
<dbReference type="GO" id="GO:0003700">
    <property type="term" value="F:DNA-binding transcription factor activity"/>
    <property type="evidence" value="ECO:0007669"/>
    <property type="project" value="TreeGrafter"/>
</dbReference>
<keyword evidence="1" id="KW-0238">DNA-binding</keyword>
<dbReference type="PANTHER" id="PTHR46797">
    <property type="entry name" value="HTH-TYPE TRANSCRIPTIONAL REGULATOR"/>
    <property type="match status" value="1"/>
</dbReference>
<organism evidence="3 4">
    <name type="scientific">Meiothermus granaticius NBRC 107808</name>
    <dbReference type="NCBI Taxonomy" id="1227551"/>
    <lineage>
        <taxon>Bacteria</taxon>
        <taxon>Thermotogati</taxon>
        <taxon>Deinococcota</taxon>
        <taxon>Deinococci</taxon>
        <taxon>Thermales</taxon>
        <taxon>Thermaceae</taxon>
        <taxon>Meiothermus</taxon>
    </lineage>
</organism>
<dbReference type="PANTHER" id="PTHR46797:SF1">
    <property type="entry name" value="METHYLPHOSPHONATE SYNTHASE"/>
    <property type="match status" value="1"/>
</dbReference>
<dbReference type="InterPro" id="IPR050807">
    <property type="entry name" value="TransReg_Diox_bact_type"/>
</dbReference>
<dbReference type="SMART" id="SM00530">
    <property type="entry name" value="HTH_XRE"/>
    <property type="match status" value="1"/>
</dbReference>
<comment type="caution">
    <text evidence="3">The sequence shown here is derived from an EMBL/GenBank/DDBJ whole genome shotgun (WGS) entry which is preliminary data.</text>
</comment>
<dbReference type="OrthoDB" id="9815697at2"/>
<dbReference type="GO" id="GO:0005829">
    <property type="term" value="C:cytosol"/>
    <property type="evidence" value="ECO:0007669"/>
    <property type="project" value="TreeGrafter"/>
</dbReference>
<dbReference type="RefSeq" id="WP_119356046.1">
    <property type="nucleotide sequence ID" value="NZ_BJXM01000003.1"/>
</dbReference>
<protein>
    <submittedName>
        <fullName evidence="3">HTH-type transcriptional regulator Xre</fullName>
    </submittedName>
</protein>
<proteinExistence type="predicted"/>
<dbReference type="InterPro" id="IPR010982">
    <property type="entry name" value="Lambda_DNA-bd_dom_sf"/>
</dbReference>
<reference evidence="3 4" key="1">
    <citation type="submission" date="2018-08" db="EMBL/GenBank/DDBJ databases">
        <title>Meiothermus granaticius genome AF-68 sequencing project.</title>
        <authorList>
            <person name="Da Costa M.S."/>
            <person name="Albuquerque L."/>
            <person name="Raposo P."/>
            <person name="Froufe H.J.C."/>
            <person name="Barroso C.S."/>
            <person name="Egas C."/>
        </authorList>
    </citation>
    <scope>NUCLEOTIDE SEQUENCE [LARGE SCALE GENOMIC DNA]</scope>
    <source>
        <strain evidence="3 4">AF-68</strain>
    </source>
</reference>
<gene>
    <name evidence="3" type="primary">xre</name>
    <name evidence="3" type="ORF">Mgrana_00517</name>
</gene>
<accession>A0A399FBE2</accession>
<dbReference type="SUPFAM" id="SSF47413">
    <property type="entry name" value="lambda repressor-like DNA-binding domains"/>
    <property type="match status" value="1"/>
</dbReference>
<evidence type="ECO:0000313" key="3">
    <source>
        <dbReference type="EMBL" id="RIH93463.1"/>
    </source>
</evidence>
<name>A0A399FBE2_9DEIN</name>
<feature type="domain" description="HTH cro/C1-type" evidence="2">
    <location>
        <begin position="8"/>
        <end position="62"/>
    </location>
</feature>
<dbReference type="Pfam" id="PF01381">
    <property type="entry name" value="HTH_3"/>
    <property type="match status" value="1"/>
</dbReference>
<dbReference type="PROSITE" id="PS50943">
    <property type="entry name" value="HTH_CROC1"/>
    <property type="match status" value="1"/>
</dbReference>
<dbReference type="Gene3D" id="1.10.260.40">
    <property type="entry name" value="lambda repressor-like DNA-binding domains"/>
    <property type="match status" value="1"/>
</dbReference>
<dbReference type="GO" id="GO:0003677">
    <property type="term" value="F:DNA binding"/>
    <property type="evidence" value="ECO:0007669"/>
    <property type="project" value="UniProtKB-KW"/>
</dbReference>
<evidence type="ECO:0000256" key="1">
    <source>
        <dbReference type="ARBA" id="ARBA00023125"/>
    </source>
</evidence>
<sequence length="77" mass="8674">MKGVATNLRRCRLALGITQEELEARSGVAQANISLYENGRINPNLRNLRRLARALEVPVDALLTESKKDPDEMPYPR</sequence>
<evidence type="ECO:0000259" key="2">
    <source>
        <dbReference type="PROSITE" id="PS50943"/>
    </source>
</evidence>
<keyword evidence="4" id="KW-1185">Reference proteome</keyword>
<dbReference type="AlphaFoldDB" id="A0A399FBE2"/>
<dbReference type="CDD" id="cd00093">
    <property type="entry name" value="HTH_XRE"/>
    <property type="match status" value="1"/>
</dbReference>
<evidence type="ECO:0000313" key="4">
    <source>
        <dbReference type="Proteomes" id="UP000266178"/>
    </source>
</evidence>